<keyword evidence="4" id="KW-1185">Reference proteome</keyword>
<dbReference type="SUPFAM" id="SSF46934">
    <property type="entry name" value="UBA-like"/>
    <property type="match status" value="1"/>
</dbReference>
<dbReference type="AlphaFoldDB" id="A0A7D9EG44"/>
<feature type="domain" description="UBA-like" evidence="2">
    <location>
        <begin position="4"/>
        <end position="37"/>
    </location>
</feature>
<evidence type="ECO:0000313" key="4">
    <source>
        <dbReference type="Proteomes" id="UP001152795"/>
    </source>
</evidence>
<comment type="similarity">
    <text evidence="1">Belongs to the UBALD family.</text>
</comment>
<dbReference type="PANTHER" id="PTHR31993">
    <property type="entry name" value="UBA-LIKE DOMAIN-CONTAINING PROTEIN 2"/>
    <property type="match status" value="1"/>
</dbReference>
<dbReference type="Pfam" id="PF22566">
    <property type="entry name" value="UBA_8"/>
    <property type="match status" value="1"/>
</dbReference>
<protein>
    <submittedName>
        <fullName evidence="3">UBA-like domain-containing 2</fullName>
    </submittedName>
</protein>
<organism evidence="3 4">
    <name type="scientific">Paramuricea clavata</name>
    <name type="common">Red gorgonian</name>
    <name type="synonym">Violescent sea-whip</name>
    <dbReference type="NCBI Taxonomy" id="317549"/>
    <lineage>
        <taxon>Eukaryota</taxon>
        <taxon>Metazoa</taxon>
        <taxon>Cnidaria</taxon>
        <taxon>Anthozoa</taxon>
        <taxon>Octocorallia</taxon>
        <taxon>Malacalcyonacea</taxon>
        <taxon>Plexauridae</taxon>
        <taxon>Paramuricea</taxon>
    </lineage>
</organism>
<dbReference type="InterPro" id="IPR054109">
    <property type="entry name" value="UBA_8"/>
</dbReference>
<dbReference type="EMBL" id="CACRXK020005519">
    <property type="protein sequence ID" value="CAB4006484.1"/>
    <property type="molecule type" value="Genomic_DNA"/>
</dbReference>
<gene>
    <name evidence="3" type="ORF">PACLA_8A021347</name>
</gene>
<comment type="caution">
    <text evidence="3">The sequence shown here is derived from an EMBL/GenBank/DDBJ whole genome shotgun (WGS) entry which is preliminary data.</text>
</comment>
<dbReference type="OrthoDB" id="6093553at2759"/>
<name>A0A7D9EG44_PARCT</name>
<reference evidence="3" key="1">
    <citation type="submission" date="2020-04" db="EMBL/GenBank/DDBJ databases">
        <authorList>
            <person name="Alioto T."/>
            <person name="Alioto T."/>
            <person name="Gomez Garrido J."/>
        </authorList>
    </citation>
    <scope>NUCLEOTIDE SEQUENCE</scope>
    <source>
        <strain evidence="3">A484AB</strain>
    </source>
</reference>
<dbReference type="Proteomes" id="UP001152795">
    <property type="component" value="Unassembled WGS sequence"/>
</dbReference>
<accession>A0A7D9EG44</accession>
<evidence type="ECO:0000313" key="3">
    <source>
        <dbReference type="EMBL" id="CAB4006484.1"/>
    </source>
</evidence>
<dbReference type="InterPro" id="IPR039310">
    <property type="entry name" value="UBALD1/2"/>
</dbReference>
<sequence>MDALRQQAMINQFVNVAGCAVDQAKKLLQAGNWQFEVSECVCFGPAMMSCCVSFPCTVIDSRQYFNDFFFHYRLL</sequence>
<proteinExistence type="inferred from homology"/>
<evidence type="ECO:0000256" key="1">
    <source>
        <dbReference type="ARBA" id="ARBA00006090"/>
    </source>
</evidence>
<dbReference type="Gene3D" id="1.10.8.10">
    <property type="entry name" value="DNA helicase RuvA subunit, C-terminal domain"/>
    <property type="match status" value="1"/>
</dbReference>
<dbReference type="InterPro" id="IPR009060">
    <property type="entry name" value="UBA-like_sf"/>
</dbReference>
<dbReference type="PANTHER" id="PTHR31993:SF4">
    <property type="entry name" value="UBA-LIKE DOMAIN-CONTAINING PROTEIN"/>
    <property type="match status" value="1"/>
</dbReference>
<evidence type="ECO:0000259" key="2">
    <source>
        <dbReference type="Pfam" id="PF22566"/>
    </source>
</evidence>